<protein>
    <submittedName>
        <fullName evidence="2">Uncharacterized protein</fullName>
    </submittedName>
</protein>
<evidence type="ECO:0000313" key="2">
    <source>
        <dbReference type="EMBL" id="OUS14612.1"/>
    </source>
</evidence>
<feature type="transmembrane region" description="Helical" evidence="1">
    <location>
        <begin position="53"/>
        <end position="70"/>
    </location>
</feature>
<comment type="caution">
    <text evidence="2">The sequence shown here is derived from an EMBL/GenBank/DDBJ whole genome shotgun (WGS) entry which is preliminary data.</text>
</comment>
<evidence type="ECO:0000256" key="1">
    <source>
        <dbReference type="SAM" id="Phobius"/>
    </source>
</evidence>
<keyword evidence="1" id="KW-1133">Transmembrane helix</keyword>
<proteinExistence type="predicted"/>
<sequence>MSAFLKKLTDFKAVNLKTRIITGLLMGFLNTVVVYLSDVVFDWSDLNFDYYGFYFLWMSIFGFFFAGVMVRKNF</sequence>
<feature type="transmembrane region" description="Helical" evidence="1">
    <location>
        <begin position="20"/>
        <end position="41"/>
    </location>
</feature>
<dbReference type="EMBL" id="MAAX01000117">
    <property type="protein sequence ID" value="OUS14612.1"/>
    <property type="molecule type" value="Genomic_DNA"/>
</dbReference>
<name>A0A1Z8AWA1_9FLAO</name>
<gene>
    <name evidence="2" type="ORF">A9Q93_07530</name>
</gene>
<dbReference type="AlphaFoldDB" id="A0A1Z8AWA1"/>
<dbReference type="RefSeq" id="WP_303686799.1">
    <property type="nucleotide sequence ID" value="NZ_CAJXYO010000021.1"/>
</dbReference>
<keyword evidence="1" id="KW-0472">Membrane</keyword>
<accession>A0A1Z8AWA1</accession>
<evidence type="ECO:0000313" key="3">
    <source>
        <dbReference type="Proteomes" id="UP000196102"/>
    </source>
</evidence>
<keyword evidence="1" id="KW-0812">Transmembrane</keyword>
<organism evidence="2 3">
    <name type="scientific">Nonlabens dokdonensis</name>
    <dbReference type="NCBI Taxonomy" id="328515"/>
    <lineage>
        <taxon>Bacteria</taxon>
        <taxon>Pseudomonadati</taxon>
        <taxon>Bacteroidota</taxon>
        <taxon>Flavobacteriia</taxon>
        <taxon>Flavobacteriales</taxon>
        <taxon>Flavobacteriaceae</taxon>
        <taxon>Nonlabens</taxon>
    </lineage>
</organism>
<reference evidence="3" key="1">
    <citation type="journal article" date="2017" name="Proc. Natl. Acad. Sci. U.S.A.">
        <title>Simulation of Deepwater Horizon oil plume reveals substrate specialization within a complex community of hydrocarbon-degraders.</title>
        <authorList>
            <person name="Hu P."/>
            <person name="Dubinsky E.A."/>
            <person name="Probst A.J."/>
            <person name="Wang J."/>
            <person name="Sieber C.M.K."/>
            <person name="Tom L.M."/>
            <person name="Gardinali P."/>
            <person name="Banfield J.F."/>
            <person name="Atlas R.M."/>
            <person name="Andersen G.L."/>
        </authorList>
    </citation>
    <scope>NUCLEOTIDE SEQUENCE [LARGE SCALE GENOMIC DNA]</scope>
</reference>
<dbReference type="Proteomes" id="UP000196102">
    <property type="component" value="Unassembled WGS sequence"/>
</dbReference>